<dbReference type="SUPFAM" id="SSF51905">
    <property type="entry name" value="FAD/NAD(P)-binding domain"/>
    <property type="match status" value="1"/>
</dbReference>
<evidence type="ECO:0000259" key="1">
    <source>
        <dbReference type="Pfam" id="PF01266"/>
    </source>
</evidence>
<dbReference type="AlphaFoldDB" id="X0R9P2"/>
<dbReference type="Gene3D" id="3.50.50.60">
    <property type="entry name" value="FAD/NAD(P)-binding domain"/>
    <property type="match status" value="1"/>
</dbReference>
<dbReference type="InterPro" id="IPR036188">
    <property type="entry name" value="FAD/NAD-bd_sf"/>
</dbReference>
<keyword evidence="3" id="KW-1185">Reference proteome</keyword>
<name>X0R9P2_RHOWR</name>
<reference evidence="2 3" key="1">
    <citation type="submission" date="2014-02" db="EMBL/GenBank/DDBJ databases">
        <title>Whole genome shotgun sequence of Rhodococcus wratislaviensis NBRC 100605.</title>
        <authorList>
            <person name="Hosoyama A."/>
            <person name="Tsuchikane K."/>
            <person name="Yoshida I."/>
            <person name="Ohji S."/>
            <person name="Ichikawa N."/>
            <person name="Yamazoe A."/>
            <person name="Fujita N."/>
        </authorList>
    </citation>
    <scope>NUCLEOTIDE SEQUENCE [LARGE SCALE GENOMIC DNA]</scope>
    <source>
        <strain evidence="2 3">NBRC 100605</strain>
    </source>
</reference>
<evidence type="ECO:0000313" key="3">
    <source>
        <dbReference type="Proteomes" id="UP000019491"/>
    </source>
</evidence>
<dbReference type="Pfam" id="PF01266">
    <property type="entry name" value="DAO"/>
    <property type="match status" value="1"/>
</dbReference>
<dbReference type="RefSeq" id="WP_037237226.1">
    <property type="nucleotide sequence ID" value="NZ_BAWF01000044.1"/>
</dbReference>
<proteinExistence type="predicted"/>
<gene>
    <name evidence="2" type="ORF">RW1_044_00750</name>
</gene>
<accession>X0R9P2</accession>
<dbReference type="Proteomes" id="UP000019491">
    <property type="component" value="Unassembled WGS sequence"/>
</dbReference>
<organism evidence="2 3">
    <name type="scientific">Rhodococcus wratislaviensis NBRC 100605</name>
    <dbReference type="NCBI Taxonomy" id="1219028"/>
    <lineage>
        <taxon>Bacteria</taxon>
        <taxon>Bacillati</taxon>
        <taxon>Actinomycetota</taxon>
        <taxon>Actinomycetes</taxon>
        <taxon>Mycobacteriales</taxon>
        <taxon>Nocardiaceae</taxon>
        <taxon>Rhodococcus</taxon>
    </lineage>
</organism>
<dbReference type="OrthoDB" id="9806452at2"/>
<comment type="caution">
    <text evidence="2">The sequence shown here is derived from an EMBL/GenBank/DDBJ whole genome shotgun (WGS) entry which is preliminary data.</text>
</comment>
<dbReference type="InterPro" id="IPR006076">
    <property type="entry name" value="FAD-dep_OxRdtase"/>
</dbReference>
<protein>
    <recommendedName>
        <fullName evidence="1">FAD dependent oxidoreductase domain-containing protein</fullName>
    </recommendedName>
</protein>
<dbReference type="Gene3D" id="3.30.9.10">
    <property type="entry name" value="D-Amino Acid Oxidase, subunit A, domain 2"/>
    <property type="match status" value="1"/>
</dbReference>
<feature type="domain" description="FAD dependent oxidoreductase" evidence="1">
    <location>
        <begin position="23"/>
        <end position="92"/>
    </location>
</feature>
<evidence type="ECO:0000313" key="2">
    <source>
        <dbReference type="EMBL" id="GAF47730.1"/>
    </source>
</evidence>
<sequence>MMTSPKPARGPATQGVEWSEVRGTRILSREEIAAKYPFCRLDDIVAGSLNTLDEGAVDAMVMVDWYRRKTREHSVDYIENEVVSINRTGDRIDTPTLDRAQGDA</sequence>
<dbReference type="EMBL" id="BAWF01000044">
    <property type="protein sequence ID" value="GAF47730.1"/>
    <property type="molecule type" value="Genomic_DNA"/>
</dbReference>